<dbReference type="EMBL" id="CP039139">
    <property type="protein sequence ID" value="QCQ75089.1"/>
    <property type="molecule type" value="Genomic_DNA"/>
</dbReference>
<dbReference type="EMBL" id="AOLO01000007">
    <property type="protein sequence ID" value="EMA02136.1"/>
    <property type="molecule type" value="Genomic_DNA"/>
</dbReference>
<dbReference type="OrthoDB" id="333939at2157"/>
<evidence type="ECO:0000313" key="1">
    <source>
        <dbReference type="EMBL" id="AFK18589.1"/>
    </source>
</evidence>
<name>I3R2X9_HALMT</name>
<dbReference type="HOGENOM" id="CLU_1092410_0_0_2"/>
<evidence type="ECO:0000313" key="3">
    <source>
        <dbReference type="EMBL" id="EMA02136.1"/>
    </source>
</evidence>
<dbReference type="PaxDb" id="523841-HFX_0868"/>
<dbReference type="PATRIC" id="fig|523841.21.peg.1238"/>
<dbReference type="EMBL" id="CP001868">
    <property type="protein sequence ID" value="AFK18589.1"/>
    <property type="molecule type" value="Genomic_DNA"/>
</dbReference>
<reference evidence="1" key="1">
    <citation type="journal article" date="2012" name="Appl. Environ. Microbiol.">
        <title>Identification of the haloarchaeal phasin (PhaP) that functions in polyhydroxyalkanoate accumulation and granule formation in Haloferax mediterranei.</title>
        <authorList>
            <person name="Cai S."/>
            <person name="Cai L."/>
            <person name="Liu H."/>
            <person name="Liu X."/>
            <person name="Han J."/>
            <person name="Zhou J."/>
            <person name="Xiang H."/>
        </authorList>
    </citation>
    <scope>NUCLEOTIDE SEQUENCE</scope>
    <source>
        <strain evidence="1">CGMCC 1.2087</strain>
    </source>
</reference>
<reference evidence="3 6" key="3">
    <citation type="journal article" date="2014" name="PLoS Genet.">
        <title>Phylogenetically driven sequencing of extremely halophilic archaea reveals strategies for static and dynamic osmo-response.</title>
        <authorList>
            <person name="Becker E.A."/>
            <person name="Seitzer P.M."/>
            <person name="Tritt A."/>
            <person name="Larsen D."/>
            <person name="Krusor M."/>
            <person name="Yao A.I."/>
            <person name="Wu D."/>
            <person name="Madern D."/>
            <person name="Eisen J.A."/>
            <person name="Darling A.E."/>
            <person name="Facciotti M.T."/>
        </authorList>
    </citation>
    <scope>NUCLEOTIDE SEQUENCE [LARGE SCALE GENOMIC DNA]</scope>
    <source>
        <strain evidence="3">ATCC 33500</strain>
        <strain evidence="6">ATCC 33500 / DSM 1411 / JCM 8866 / NBRC 14739 / NCIMB 2177 / R-4</strain>
    </source>
</reference>
<protein>
    <submittedName>
        <fullName evidence="1">Uncharacterized protein</fullName>
    </submittedName>
</protein>
<reference evidence="4 8" key="6">
    <citation type="submission" date="2019-04" db="EMBL/GenBank/DDBJ databases">
        <title>Methylomes of two halophilic Archaea, Haloarcula marismortui and Haloferax mediterranei.</title>
        <authorList>
            <person name="DasSarma S."/>
            <person name="DasSarma P."/>
            <person name="DasSarma S."/>
            <person name="Fomenkov A."/>
            <person name="Vincze T."/>
            <person name="Anton B.P."/>
            <person name="Roberts R.J."/>
        </authorList>
    </citation>
    <scope>NUCLEOTIDE SEQUENCE [LARGE SCALE GENOMIC DNA]</scope>
    <source>
        <strain evidence="4">ATCC 33500</strain>
        <strain evidence="8">ATCC 33500 / DSM 1411 / JCM 8866 / NBRC 14739 / NCIMB 2177 / R-4</strain>
    </source>
</reference>
<evidence type="ECO:0000313" key="8">
    <source>
        <dbReference type="Proteomes" id="UP000299011"/>
    </source>
</evidence>
<reference evidence="1 5" key="2">
    <citation type="journal article" date="2012" name="J. Bacteriol.">
        <title>Complete genome sequence of the metabolically versatile halophilic archaeon Haloferax mediterranei, a poly(3-hydroxybutyrate-co-3-hydroxyvalerate) producer.</title>
        <authorList>
            <person name="Han J."/>
            <person name="Zhang F."/>
            <person name="Hou J."/>
            <person name="Liu X."/>
            <person name="Li M."/>
            <person name="Liu H."/>
            <person name="Cai L."/>
            <person name="Zhang B."/>
            <person name="Chen Y."/>
            <person name="Zhou J."/>
            <person name="Hu S."/>
            <person name="Xiang H."/>
        </authorList>
    </citation>
    <scope>NUCLEOTIDE SEQUENCE [LARGE SCALE GENOMIC DNA]</scope>
    <source>
        <strain evidence="5">ATCC 33500 / DSM 1411 / JCM 8866 / NBRC 14739 / NCIMB 2177 / R-4</strain>
        <strain evidence="1">CGMCC 1.2087</strain>
    </source>
</reference>
<evidence type="ECO:0000313" key="5">
    <source>
        <dbReference type="Proteomes" id="UP000006469"/>
    </source>
</evidence>
<evidence type="ECO:0000313" key="4">
    <source>
        <dbReference type="EMBL" id="QCQ75089.1"/>
    </source>
</evidence>
<sequence length="254" mass="28977">MKLRGSELLGTVVASVLDERPGRHKIQDAGEKVANMSELKKVVFTVADVEAEERLIREYVASAFQRIEHRDDAQWPIFNRYGQDPSMDHGEVVFYIFGDTEAVVSDERPRWDELAASNRLDEWEVVDTGVEIADFDERQRLQFRLRYAASRMSLDCLDTFDSLPDALDEFEDEVYTVGWGSCLHHLINQLGYQANGGEEEIDLLFQSLVGRLYAMNMAPSYGSGVTVSKIEELKTELDALSTRLQEQERDQQTT</sequence>
<gene>
    <name evidence="1" type="ordered locus">HFX_0868</name>
    <name evidence="2" type="ORF">BM92_04895</name>
    <name evidence="3" type="ORF">C439_06135</name>
    <name evidence="4" type="ORF">E6P09_07365</name>
</gene>
<reference evidence="1" key="5">
    <citation type="submission" date="2014-05" db="EMBL/GenBank/DDBJ databases">
        <authorList>
            <person name="Wang L."/>
            <person name="Yang H."/>
            <person name="Xiang H."/>
        </authorList>
    </citation>
    <scope>NUCLEOTIDE SEQUENCE</scope>
    <source>
        <strain evidence="1">CGMCC 1.2087</strain>
    </source>
</reference>
<dbReference type="Proteomes" id="UP000006469">
    <property type="component" value="Chromosome"/>
</dbReference>
<dbReference type="Proteomes" id="UP000011603">
    <property type="component" value="Unassembled WGS sequence"/>
</dbReference>
<organism evidence="1 5">
    <name type="scientific">Haloferax mediterranei (strain ATCC 33500 / DSM 1411 / JCM 8866 / NBRC 14739 / NCIMB 2177 / R-4)</name>
    <name type="common">Halobacterium mediterranei</name>
    <dbReference type="NCBI Taxonomy" id="523841"/>
    <lineage>
        <taxon>Archaea</taxon>
        <taxon>Methanobacteriati</taxon>
        <taxon>Methanobacteriota</taxon>
        <taxon>Stenosarchaea group</taxon>
        <taxon>Halobacteria</taxon>
        <taxon>Halobacteriales</taxon>
        <taxon>Haloferacaceae</taxon>
        <taxon>Haloferax</taxon>
    </lineage>
</organism>
<evidence type="ECO:0000313" key="2">
    <source>
        <dbReference type="EMBL" id="AHZ22037.1"/>
    </source>
</evidence>
<evidence type="ECO:0000313" key="6">
    <source>
        <dbReference type="Proteomes" id="UP000011603"/>
    </source>
</evidence>
<accession>I3R2X9</accession>
<evidence type="ECO:0000313" key="7">
    <source>
        <dbReference type="Proteomes" id="UP000027075"/>
    </source>
</evidence>
<dbReference type="Proteomes" id="UP000299011">
    <property type="component" value="Chromosome"/>
</dbReference>
<dbReference type="EMBL" id="CP007551">
    <property type="protein sequence ID" value="AHZ22037.1"/>
    <property type="molecule type" value="Genomic_DNA"/>
</dbReference>
<dbReference type="Proteomes" id="UP000027075">
    <property type="component" value="Chromosome"/>
</dbReference>
<reference evidence="2 7" key="4">
    <citation type="submission" date="2014-04" db="EMBL/GenBank/DDBJ databases">
        <title>Transcriptional profiles of Haloferax mediterranei on the basis of nitrogen availability.</title>
        <authorList>
            <person name="Bautista V."/>
        </authorList>
    </citation>
    <scope>NUCLEOTIDE SEQUENCE [LARGE SCALE GENOMIC DNA]</scope>
    <source>
        <strain evidence="2">ATCC 33500</strain>
        <strain evidence="7">ATCC 33500 / DSM 1411 / JCM 8866 / NBRC 14739 / NCIMB 2177 / R-4</strain>
    </source>
</reference>
<proteinExistence type="predicted"/>
<keyword evidence="6" id="KW-1185">Reference proteome</keyword>
<dbReference type="KEGG" id="hme:HFX_0868"/>
<dbReference type="AlphaFoldDB" id="I3R2X9"/>